<protein>
    <submittedName>
        <fullName evidence="2">Hypothetical_protein</fullName>
    </submittedName>
</protein>
<evidence type="ECO:0000313" key="1">
    <source>
        <dbReference type="EMBL" id="CAI9937695.1"/>
    </source>
</evidence>
<proteinExistence type="predicted"/>
<reference evidence="1" key="1">
    <citation type="submission" date="2023-06" db="EMBL/GenBank/DDBJ databases">
        <authorList>
            <person name="Kurt Z."/>
        </authorList>
    </citation>
    <scope>NUCLEOTIDE SEQUENCE</scope>
</reference>
<accession>A0AA86PEC6</accession>
<evidence type="ECO:0000313" key="3">
    <source>
        <dbReference type="Proteomes" id="UP001642409"/>
    </source>
</evidence>
<comment type="caution">
    <text evidence="1">The sequence shown here is derived from an EMBL/GenBank/DDBJ whole genome shotgun (WGS) entry which is preliminary data.</text>
</comment>
<gene>
    <name evidence="1" type="ORF">HINF_LOCUS25340</name>
    <name evidence="2" type="ORF">HINF_LOCUS32462</name>
</gene>
<dbReference type="AlphaFoldDB" id="A0AA86PEC6"/>
<dbReference type="EMBL" id="CATOUU010000647">
    <property type="protein sequence ID" value="CAI9937695.1"/>
    <property type="molecule type" value="Genomic_DNA"/>
</dbReference>
<reference evidence="2 3" key="2">
    <citation type="submission" date="2024-07" db="EMBL/GenBank/DDBJ databases">
        <authorList>
            <person name="Akdeniz Z."/>
        </authorList>
    </citation>
    <scope>NUCLEOTIDE SEQUENCE [LARGE SCALE GENOMIC DNA]</scope>
</reference>
<dbReference type="Proteomes" id="UP001642409">
    <property type="component" value="Unassembled WGS sequence"/>
</dbReference>
<dbReference type="Gene3D" id="2.160.20.110">
    <property type="match status" value="1"/>
</dbReference>
<organism evidence="1">
    <name type="scientific">Hexamita inflata</name>
    <dbReference type="NCBI Taxonomy" id="28002"/>
    <lineage>
        <taxon>Eukaryota</taxon>
        <taxon>Metamonada</taxon>
        <taxon>Diplomonadida</taxon>
        <taxon>Hexamitidae</taxon>
        <taxon>Hexamitinae</taxon>
        <taxon>Hexamita</taxon>
    </lineage>
</organism>
<evidence type="ECO:0000313" key="2">
    <source>
        <dbReference type="EMBL" id="CAL6029585.1"/>
    </source>
</evidence>
<keyword evidence="3" id="KW-1185">Reference proteome</keyword>
<sequence>MLSSILIYKQLNCNKCTNSILLNSQSYSFCQKVKNINNLKLQQELHVTQKQSNMFLYTTLTQTLEVDVRISNENVNAFALFGFNLNTNVVRDSLVNISLGFEVFHGALVCIKCDVEIYNCSLVFIASGKELSGLVGEAPNSVFLQQSLIQYRLASMLTSGIVNRIDNANANVTIVDCNLTGSNLIESDYSGYIACEIVSQMNITISSFVVCVDSNLSLGNQSANITFNGAVTLSCDVCGGQMVVYGLCGDSLQYAQPHSGMLTCDLPFEFVDGQCQCEYGYLLDGSVCVNVIEAIHNMSSQMLNSNQVLQIQLNISNIEQKLLQINTSLNGNITSFSNILNSNNAILEQYILGNYSLVNTEMLDNMQNLETGMTGNITALNISVQSSINALNNSIASNFNSLDQYIFGNISQLNSSISNCSAGIKILNDTILNVSTLTNQQFLALNNSINNIISIMQNVNNTTSSNYMNINSSLIDSQAVIDYQQLQVQLLIFQSQCLNSVLHKSYFVDNFCVQTQAIYKETEVCSSNMYVQIFDLFSVTQYISNSGNFSSGYVFSSSTIINNAFIDVSDDVYYSPIQPLFQSQSTFNSIKIQIGRQFVDNGSLLTTSSSLTVNQMNIVSKIGSQITVNSAQQFNIFLDSSTQVNIVNLLINLIFTPSDGNITLINNIAGVLNVSGYQICGQYQSTSTVAMIGRSVSLTTLYIKLVSFSPDVYNVGSQSSYLISNAADSILNIDGVAIILGNATYFQNATLSSVPYQFGGIVTNIAGGTSVANIKNVIINSYQYYNTNQLMNFGFIIGQTQVITQVIKISNLCFQQTFDCVNPLFTYAGLIGQSQGTVSLQSCNVLLFFVPIVQLNYFGLIGMTSSNAPFIEIINMKASLNVSSSTNRYAGVLIGYQTSKNCTILNVSVSNSSISSGLYVGGIIGYVSSVNQTIINTAVFQSNISGFTTYVGGFIGQCYSTKLIITSSVIQSVRLTGTTQLGLIIGGQSGSALVQTITTSLSTGSNFVNGVSQANCASFTSALLQKGC</sequence>
<dbReference type="EMBL" id="CAXDID020000110">
    <property type="protein sequence ID" value="CAL6029585.1"/>
    <property type="molecule type" value="Genomic_DNA"/>
</dbReference>
<name>A0AA86PEC6_9EUKA</name>